<dbReference type="STRING" id="1236970.JCM9140_3738"/>
<dbReference type="InterPro" id="IPR036148">
    <property type="entry name" value="MmgE/PrpD_sf"/>
</dbReference>
<dbReference type="Proteomes" id="UP000018890">
    <property type="component" value="Unassembled WGS sequence"/>
</dbReference>
<feature type="compositionally biased region" description="Polar residues" evidence="1">
    <location>
        <begin position="74"/>
        <end position="90"/>
    </location>
</feature>
<gene>
    <name evidence="2" type="ORF">JCM9140_3738</name>
</gene>
<evidence type="ECO:0000313" key="3">
    <source>
        <dbReference type="Proteomes" id="UP000018890"/>
    </source>
</evidence>
<proteinExistence type="predicted"/>
<dbReference type="InterPro" id="IPR042183">
    <property type="entry name" value="MmgE/PrpD_sf_1"/>
</dbReference>
<reference evidence="2" key="1">
    <citation type="journal article" date="2014" name="Genome Announc.">
        <title>Draft Genome Sequences of Three Alkaliphilic Bacillus Strains, Bacillus wakoensis JCM 9140T, Bacillus akibai JCM 9157T, and Bacillus hemicellulosilyticus JCM 9152T.</title>
        <authorList>
            <person name="Yuki M."/>
            <person name="Oshima K."/>
            <person name="Suda W."/>
            <person name="Oshida Y."/>
            <person name="Kitamura K."/>
            <person name="Iida T."/>
            <person name="Hattori M."/>
            <person name="Ohkuma M."/>
        </authorList>
    </citation>
    <scope>NUCLEOTIDE SEQUENCE [LARGE SCALE GENOMIC DNA]</scope>
    <source>
        <strain evidence="2">JCM 9140</strain>
    </source>
</reference>
<protein>
    <submittedName>
        <fullName evidence="2">Uncharacterized protein</fullName>
    </submittedName>
</protein>
<name>W4Q6K0_9BACI</name>
<comment type="caution">
    <text evidence="2">The sequence shown here is derived from an EMBL/GenBank/DDBJ whole genome shotgun (WGS) entry which is preliminary data.</text>
</comment>
<evidence type="ECO:0000313" key="2">
    <source>
        <dbReference type="EMBL" id="GAE27585.1"/>
    </source>
</evidence>
<keyword evidence="3" id="KW-1185">Reference proteome</keyword>
<feature type="region of interest" description="Disordered" evidence="1">
    <location>
        <begin position="54"/>
        <end position="90"/>
    </location>
</feature>
<dbReference type="RefSeq" id="WP_034749048.1">
    <property type="nucleotide sequence ID" value="NZ_BAUT01000056.1"/>
</dbReference>
<organism evidence="2 3">
    <name type="scientific">Halalkalibacter wakoensis JCM 9140</name>
    <dbReference type="NCBI Taxonomy" id="1236970"/>
    <lineage>
        <taxon>Bacteria</taxon>
        <taxon>Bacillati</taxon>
        <taxon>Bacillota</taxon>
        <taxon>Bacilli</taxon>
        <taxon>Bacillales</taxon>
        <taxon>Bacillaceae</taxon>
        <taxon>Halalkalibacter</taxon>
    </lineage>
</organism>
<dbReference type="Gene3D" id="1.10.4100.10">
    <property type="entry name" value="2-methylcitrate dehydratase PrpD"/>
    <property type="match status" value="1"/>
</dbReference>
<dbReference type="EMBL" id="BAUT01000056">
    <property type="protein sequence ID" value="GAE27585.1"/>
    <property type="molecule type" value="Genomic_DNA"/>
</dbReference>
<dbReference type="AlphaFoldDB" id="W4Q6K0"/>
<dbReference type="GO" id="GO:0016829">
    <property type="term" value="F:lyase activity"/>
    <property type="evidence" value="ECO:0007669"/>
    <property type="project" value="InterPro"/>
</dbReference>
<dbReference type="SUPFAM" id="SSF103378">
    <property type="entry name" value="2-methylcitrate dehydratase PrpD"/>
    <property type="match status" value="1"/>
</dbReference>
<accession>W4Q6K0</accession>
<evidence type="ECO:0000256" key="1">
    <source>
        <dbReference type="SAM" id="MobiDB-lite"/>
    </source>
</evidence>
<sequence>MSIKHFQEMIQMLLQIKWNSISLNALDRTKWVIFDTLAATWNGLNNEENKRLLQARSHGQKEEHHSIPIIGTNRFASPSNAATRNSNGQQ</sequence>